<protein>
    <submittedName>
        <fullName evidence="2">Uncharacterized protein</fullName>
    </submittedName>
</protein>
<sequence>MSKKLLLIGTVALSLSGLFASHSFAGDKQSAGKAYIVWGEWHRNSIDFYINKLNKHTSLSAKQEKAIRKLLDEEADQIVELQAANVGDLSAMLAGSIEIGFKTHDELAKIFNEDQQFLIPMIESARKESLKERVSMHVETLWYHQENAN</sequence>
<dbReference type="AlphaFoldDB" id="A0A934S0G0"/>
<feature type="chain" id="PRO_5037727593" evidence="1">
    <location>
        <begin position="26"/>
        <end position="149"/>
    </location>
</feature>
<gene>
    <name evidence="2" type="ORF">JIN87_08115</name>
</gene>
<dbReference type="RefSeq" id="WP_200355042.1">
    <property type="nucleotide sequence ID" value="NZ_JAENIL010000012.1"/>
</dbReference>
<keyword evidence="3" id="KW-1185">Reference proteome</keyword>
<feature type="signal peptide" evidence="1">
    <location>
        <begin position="1"/>
        <end position="25"/>
    </location>
</feature>
<evidence type="ECO:0000313" key="2">
    <source>
        <dbReference type="EMBL" id="MBK1876828.1"/>
    </source>
</evidence>
<evidence type="ECO:0000256" key="1">
    <source>
        <dbReference type="SAM" id="SignalP"/>
    </source>
</evidence>
<reference evidence="2" key="1">
    <citation type="submission" date="2021-01" db="EMBL/GenBank/DDBJ databases">
        <title>Modified the classification status of verrucomicrobia.</title>
        <authorList>
            <person name="Feng X."/>
        </authorList>
    </citation>
    <scope>NUCLEOTIDE SEQUENCE</scope>
    <source>
        <strain evidence="2">KCTC 13126</strain>
    </source>
</reference>
<dbReference type="Proteomes" id="UP000617628">
    <property type="component" value="Unassembled WGS sequence"/>
</dbReference>
<name>A0A934S0G0_9BACT</name>
<dbReference type="EMBL" id="JAENIL010000012">
    <property type="protein sequence ID" value="MBK1876828.1"/>
    <property type="molecule type" value="Genomic_DNA"/>
</dbReference>
<comment type="caution">
    <text evidence="2">The sequence shown here is derived from an EMBL/GenBank/DDBJ whole genome shotgun (WGS) entry which is preliminary data.</text>
</comment>
<keyword evidence="1" id="KW-0732">Signal</keyword>
<proteinExistence type="predicted"/>
<evidence type="ECO:0000313" key="3">
    <source>
        <dbReference type="Proteomes" id="UP000617628"/>
    </source>
</evidence>
<accession>A0A934S0G0</accession>
<organism evidence="2 3">
    <name type="scientific">Pelagicoccus mobilis</name>
    <dbReference type="NCBI Taxonomy" id="415221"/>
    <lineage>
        <taxon>Bacteria</taxon>
        <taxon>Pseudomonadati</taxon>
        <taxon>Verrucomicrobiota</taxon>
        <taxon>Opitutia</taxon>
        <taxon>Puniceicoccales</taxon>
        <taxon>Pelagicoccaceae</taxon>
        <taxon>Pelagicoccus</taxon>
    </lineage>
</organism>